<protein>
    <recommendedName>
        <fullName evidence="1">DUF659 domain-containing protein</fullName>
    </recommendedName>
</protein>
<dbReference type="Pfam" id="PF04937">
    <property type="entry name" value="DUF659"/>
    <property type="match status" value="1"/>
</dbReference>
<feature type="domain" description="DUF659" evidence="1">
    <location>
        <begin position="18"/>
        <end position="168"/>
    </location>
</feature>
<sequence length="597" mass="67647">MKVALQTVAKVGDAYTTPDRRRVSGPMLQEERNRVHAEVVSFRGPVERFSSTVVSDGATDGAKRPVNNLLDVSPECVEFILAKDCTGHTKDKKFIANQVTGYIWGQPDPLKTVQVLMDNATRGSWPLIEEECPWVVVGPCEPHVGSLEIGDFCKLPFFKEVASKVHTVRKFILHHQKPFAEFKQISDGMLSVPAGTRMGTLFYGMDSFKKSYDAICRSISSRGVAEYVRGNRSQRATPESATVLEQFQEVQAILGDLFFPARIDMCLAFLRLVVLLLRFSDSDLPTASKIQYHKFEVQEALKAVDIDPENPPWDMDAEDAPCLEALKQEIVSIHRYRWDYGYTILQGTGYLLDPEYVDMDQHEDEETMESFRRFVEKTYYYPKQPGPDASAEEVAAFKVQCASQLAKRSAAEVQLLQYKMKRGVFARETVWDVTKVVSTPDFWFLFGSSVKELQLVGMRATAQVSGAGAAERGHKVMNLVENKARNRMHWDNVESWMYIIHNSKQIEKRTSIEYDPEVISWTEGNEENAAWRDAWEPEEDDARQRQRMVAAEIRAHNISRGATRRVRPLTDEQVAASPETTTTASGRIVRRPTVLAL</sequence>
<accession>A0AAE0F6U0</accession>
<proteinExistence type="predicted"/>
<reference evidence="2 3" key="1">
    <citation type="journal article" date="2015" name="Genome Biol. Evol.">
        <title>Comparative Genomics of a Bacterivorous Green Alga Reveals Evolutionary Causalities and Consequences of Phago-Mixotrophic Mode of Nutrition.</title>
        <authorList>
            <person name="Burns J.A."/>
            <person name="Paasch A."/>
            <person name="Narechania A."/>
            <person name="Kim E."/>
        </authorList>
    </citation>
    <scope>NUCLEOTIDE SEQUENCE [LARGE SCALE GENOMIC DNA]</scope>
    <source>
        <strain evidence="2 3">PLY_AMNH</strain>
    </source>
</reference>
<name>A0AAE0F6U0_9CHLO</name>
<dbReference type="Proteomes" id="UP001190700">
    <property type="component" value="Unassembled WGS sequence"/>
</dbReference>
<dbReference type="InterPro" id="IPR007021">
    <property type="entry name" value="DUF659"/>
</dbReference>
<dbReference type="SUPFAM" id="SSF53098">
    <property type="entry name" value="Ribonuclease H-like"/>
    <property type="match status" value="1"/>
</dbReference>
<dbReference type="EMBL" id="LGRX02024578">
    <property type="protein sequence ID" value="KAK3253898.1"/>
    <property type="molecule type" value="Genomic_DNA"/>
</dbReference>
<gene>
    <name evidence="2" type="ORF">CYMTET_36876</name>
</gene>
<keyword evidence="3" id="KW-1185">Reference proteome</keyword>
<dbReference type="AlphaFoldDB" id="A0AAE0F6U0"/>
<comment type="caution">
    <text evidence="2">The sequence shown here is derived from an EMBL/GenBank/DDBJ whole genome shotgun (WGS) entry which is preliminary data.</text>
</comment>
<organism evidence="2 3">
    <name type="scientific">Cymbomonas tetramitiformis</name>
    <dbReference type="NCBI Taxonomy" id="36881"/>
    <lineage>
        <taxon>Eukaryota</taxon>
        <taxon>Viridiplantae</taxon>
        <taxon>Chlorophyta</taxon>
        <taxon>Pyramimonadophyceae</taxon>
        <taxon>Pyramimonadales</taxon>
        <taxon>Pyramimonadaceae</taxon>
        <taxon>Cymbomonas</taxon>
    </lineage>
</organism>
<evidence type="ECO:0000259" key="1">
    <source>
        <dbReference type="Pfam" id="PF04937"/>
    </source>
</evidence>
<evidence type="ECO:0000313" key="2">
    <source>
        <dbReference type="EMBL" id="KAK3253898.1"/>
    </source>
</evidence>
<evidence type="ECO:0000313" key="3">
    <source>
        <dbReference type="Proteomes" id="UP001190700"/>
    </source>
</evidence>
<dbReference type="InterPro" id="IPR012337">
    <property type="entry name" value="RNaseH-like_sf"/>
</dbReference>